<dbReference type="AlphaFoldDB" id="A0A066XFV5"/>
<name>A0A066XFV5_COLSU</name>
<sequence length="482" mass="52152">MSHSLPPPKKRSHASAGAEPVSKWNVDVGDKRPLRTLLSNTLYMGGVVAQTGIRIRINTDTLPASTCTAATTTATTTATATAAPTNRISFALCRQTAPVISTASARPGQARPSSPGLRSADAAFTIRTTILTKPASQPAHVSQPPGLTLTLTHLARRAFASLSSPPPGPIDSLSFPPPLAYPPGPNQTLPCLIDYAYLAILDPAFPCLALHHLTSPHLTSLGLQRSGAWCLVFGVPQGSFLLACDEIQNQDGLPAPLSLAAVPRRLFFSSLLFHLHSLDLSSSYRLLLDTHRRLLNLLPLAQLDFTRLDSTQLASPRRVDPYIPLLDGIGLNDLLPPPPCDDPLWRTRPILQGLDGQAKRPGLESFLVSDHCRPVKATASARTPLRSRQLHPHLPLIGPVHKKAAIRLQPFWLPTTVTTNASWCTACLSDTAALADCTNKHARRKKQASNAVKLHAYKGIRSMKQDWLLGERKAVAIRHRQL</sequence>
<organism evidence="2 3">
    <name type="scientific">Colletotrichum sublineola</name>
    <name type="common">Sorghum anthracnose fungus</name>
    <dbReference type="NCBI Taxonomy" id="1173701"/>
    <lineage>
        <taxon>Eukaryota</taxon>
        <taxon>Fungi</taxon>
        <taxon>Dikarya</taxon>
        <taxon>Ascomycota</taxon>
        <taxon>Pezizomycotina</taxon>
        <taxon>Sordariomycetes</taxon>
        <taxon>Hypocreomycetidae</taxon>
        <taxon>Glomerellales</taxon>
        <taxon>Glomerellaceae</taxon>
        <taxon>Colletotrichum</taxon>
        <taxon>Colletotrichum graminicola species complex</taxon>
    </lineage>
</organism>
<dbReference type="EMBL" id="JMSE01001113">
    <property type="protein sequence ID" value="KDN64621.1"/>
    <property type="molecule type" value="Genomic_DNA"/>
</dbReference>
<keyword evidence="3" id="KW-1185">Reference proteome</keyword>
<reference evidence="3" key="1">
    <citation type="journal article" date="2014" name="Genome Announc.">
        <title>Draft genome sequence of Colletotrichum sublineola, a destructive pathogen of cultivated sorghum.</title>
        <authorList>
            <person name="Baroncelli R."/>
            <person name="Sanz-Martin J.M."/>
            <person name="Rech G.E."/>
            <person name="Sukno S.A."/>
            <person name="Thon M.R."/>
        </authorList>
    </citation>
    <scope>NUCLEOTIDE SEQUENCE [LARGE SCALE GENOMIC DNA]</scope>
    <source>
        <strain evidence="3">TX430BB</strain>
    </source>
</reference>
<evidence type="ECO:0000313" key="2">
    <source>
        <dbReference type="EMBL" id="KDN64621.1"/>
    </source>
</evidence>
<protein>
    <submittedName>
        <fullName evidence="2">Uncharacterized protein</fullName>
    </submittedName>
</protein>
<dbReference type="Proteomes" id="UP000027238">
    <property type="component" value="Unassembled WGS sequence"/>
</dbReference>
<accession>A0A066XFV5</accession>
<proteinExistence type="predicted"/>
<gene>
    <name evidence="2" type="ORF">CSUB01_10132</name>
</gene>
<feature type="region of interest" description="Disordered" evidence="1">
    <location>
        <begin position="1"/>
        <end position="20"/>
    </location>
</feature>
<evidence type="ECO:0000256" key="1">
    <source>
        <dbReference type="SAM" id="MobiDB-lite"/>
    </source>
</evidence>
<dbReference type="HOGENOM" id="CLU_566201_0_0_1"/>
<evidence type="ECO:0000313" key="3">
    <source>
        <dbReference type="Proteomes" id="UP000027238"/>
    </source>
</evidence>
<comment type="caution">
    <text evidence="2">The sequence shown here is derived from an EMBL/GenBank/DDBJ whole genome shotgun (WGS) entry which is preliminary data.</text>
</comment>